<dbReference type="InterPro" id="IPR055457">
    <property type="entry name" value="OST48_N"/>
</dbReference>
<feature type="region of interest" description="Disordered" evidence="10">
    <location>
        <begin position="846"/>
        <end position="890"/>
    </location>
</feature>
<dbReference type="GO" id="GO:0008250">
    <property type="term" value="C:oligosaccharyltransferase complex"/>
    <property type="evidence" value="ECO:0007669"/>
    <property type="project" value="TreeGrafter"/>
</dbReference>
<dbReference type="PANTHER" id="PTHR10830:SF0">
    <property type="entry name" value="DOLICHYL-DIPHOSPHOOLIGOSACCHARIDE--PROTEIN GLYCOSYLTRANSFERASE 48 KDA SUBUNIT"/>
    <property type="match status" value="1"/>
</dbReference>
<keyword evidence="8" id="KW-0732">Signal</keyword>
<sequence length="890" mass="98206">MLSLCTLLSLLFCLFGLLDAKSSTGNSVLVVLDPAAQSQFSIFFDGLKDSGYELTFRGPKDEAPLLIEDDVASFAHVIVFASDTKNFAKDITPQNLVQLLSLKTNLLIALSPKQTMLSSLAAEFSLILPPPGTPLISHFPERDGPANVIPISVPESPLLTPNTPPVWFSGIPFARGNNPLIVPILNAPEESFAADSDSSTDTLADAAEKGGEGIWAGSQLGVVSGFQALSGARVTWVGGVDLFTDKFANKEISKGVKSGNTQFARDVAAWTFQESLVLRIEDADHHIANTTISKEQYTINDPIVYSAAVSRFNPKEDAWEPYSDIKDVQLEFTMLDPHIRTALPPVAGKPGIYSTQFRAPDRHGVFKFVIDYKRKGWTHLHHSITVAVVPPRHDGYPRFLGAAWPYYAGAISTSVGFFLFSAMWLAGDDCQYSARAQASMPPTLTRRLLSLDFCGSLIADIGPYDRRVDASCGPGNCHPCVSLPLPMAAVPPFLQGPGMTPEVFKCLEVWWASKYKDGYNSSFHDLEQLKVAYGFQMNNLMSCRANNARLSSAIDTLQVESKMLKRRNELLQEDIDQAKRTEQETKDEVVTLRKDKQDLVERLAAIGKKTTGLSKQIDAFRVQAKALAEQAHQRRLDIVATAFGKTSFVEESFVPTRVVFNDPVQIMSALPSELTQSLRVYFLPSPPRSMPLHIPKIAQAGYWFHPPITIPEETPVELVVQAKPHEWLYLGRYLSAPLDGEDMKLSEWIELDTQTKTAYCTAVSRTLKEQYPDEQVSCADIQRQLDSGEYAAPCYSLQCVGYDLALQEAFVKASTSQPSDTDTSKPSQNTLLSVRGAVRSLHAVWRVDTDPGRRHPTSTQKRSHLDDDEASVTKRTRVDGPPCSEDARSR</sequence>
<evidence type="ECO:0000256" key="5">
    <source>
        <dbReference type="ARBA" id="ARBA00022824"/>
    </source>
</evidence>
<protein>
    <recommendedName>
        <fullName evidence="8">Dolichyl-diphosphooligosaccharide--protein glycosyltransferase subunit WBP1</fullName>
        <shortName evidence="8">Oligosaccharyl transferase subunit WBP1</shortName>
    </recommendedName>
</protein>
<evidence type="ECO:0000256" key="6">
    <source>
        <dbReference type="ARBA" id="ARBA00022989"/>
    </source>
</evidence>
<keyword evidence="7" id="KW-0472">Membrane</keyword>
<dbReference type="InterPro" id="IPR005013">
    <property type="entry name" value="DDOST_48_kDa_subunit"/>
</dbReference>
<evidence type="ECO:0000259" key="12">
    <source>
        <dbReference type="Pfam" id="PF20411"/>
    </source>
</evidence>
<evidence type="ECO:0000256" key="9">
    <source>
        <dbReference type="SAM" id="Coils"/>
    </source>
</evidence>
<name>A0A284R7X8_ARMOS</name>
<evidence type="ECO:0000313" key="14">
    <source>
        <dbReference type="EMBL" id="SJL04779.1"/>
    </source>
</evidence>
<dbReference type="STRING" id="47428.A0A284R7X8"/>
<comment type="function">
    <text evidence="8">Subunit of the oligosaccharyl transferase (OST) complex that catalyzes the initial transfer of a defined glycan (Glc(3)Man(9)GlcNAc(2) in eukaryotes) from the lipid carrier dolichol-pyrophosphate to an asparagine residue within an Asn-X-Ser/Thr consensus motif in nascent polypeptide chains, the first step in protein N-glycosylation. N-glycosylation occurs cotranslationally and the complex associates with the Sec61 complex at the channel-forming translocon complex that mediates protein translocation across the endoplasmic reticulum (ER).</text>
</comment>
<reference evidence="15" key="1">
    <citation type="journal article" date="2017" name="Nat. Ecol. Evol.">
        <title>Genome expansion and lineage-specific genetic innovations in the forest pathogenic fungi Armillaria.</title>
        <authorList>
            <person name="Sipos G."/>
            <person name="Prasanna A.N."/>
            <person name="Walter M.C."/>
            <person name="O'Connor E."/>
            <person name="Balint B."/>
            <person name="Krizsan K."/>
            <person name="Kiss B."/>
            <person name="Hess J."/>
            <person name="Varga T."/>
            <person name="Slot J."/>
            <person name="Riley R."/>
            <person name="Boka B."/>
            <person name="Rigling D."/>
            <person name="Barry K."/>
            <person name="Lee J."/>
            <person name="Mihaltcheva S."/>
            <person name="LaButti K."/>
            <person name="Lipzen A."/>
            <person name="Waldron R."/>
            <person name="Moloney N.M."/>
            <person name="Sperisen C."/>
            <person name="Kredics L."/>
            <person name="Vagvoelgyi C."/>
            <person name="Patrignani A."/>
            <person name="Fitzpatrick D."/>
            <person name="Nagy I."/>
            <person name="Doyle S."/>
            <person name="Anderson J.B."/>
            <person name="Grigoriev I.V."/>
            <person name="Gueldener U."/>
            <person name="Muensterkoetter M."/>
            <person name="Nagy L.G."/>
        </authorList>
    </citation>
    <scope>NUCLEOTIDE SEQUENCE [LARGE SCALE GENOMIC DNA]</scope>
    <source>
        <strain evidence="15">C18/9</strain>
    </source>
</reference>
<proteinExistence type="inferred from homology"/>
<feature type="coiled-coil region" evidence="9">
    <location>
        <begin position="554"/>
        <end position="602"/>
    </location>
</feature>
<evidence type="ECO:0000256" key="3">
    <source>
        <dbReference type="ARBA" id="ARBA00008743"/>
    </source>
</evidence>
<feature type="domain" description="OST48 middle" evidence="13">
    <location>
        <begin position="285"/>
        <end position="426"/>
    </location>
</feature>
<evidence type="ECO:0000256" key="8">
    <source>
        <dbReference type="RuleBase" id="RU361142"/>
    </source>
</evidence>
<evidence type="ECO:0000256" key="2">
    <source>
        <dbReference type="ARBA" id="ARBA00004922"/>
    </source>
</evidence>
<dbReference type="EMBL" id="FUEG01000005">
    <property type="protein sequence ID" value="SJL04779.1"/>
    <property type="molecule type" value="Genomic_DNA"/>
</dbReference>
<dbReference type="Pfam" id="PF23358">
    <property type="entry name" value="OST48_MD"/>
    <property type="match status" value="1"/>
</dbReference>
<feature type="domain" description="DUF6697" evidence="12">
    <location>
        <begin position="666"/>
        <end position="812"/>
    </location>
</feature>
<keyword evidence="15" id="KW-1185">Reference proteome</keyword>
<keyword evidence="4" id="KW-0812">Transmembrane</keyword>
<evidence type="ECO:0000256" key="7">
    <source>
        <dbReference type="ARBA" id="ARBA00023136"/>
    </source>
</evidence>
<comment type="similarity">
    <text evidence="3 8">Belongs to the DDOST 48 kDa subunit family.</text>
</comment>
<evidence type="ECO:0000256" key="1">
    <source>
        <dbReference type="ARBA" id="ARBA00004479"/>
    </source>
</evidence>
<comment type="subcellular location">
    <subcellularLocation>
        <location evidence="8">Endoplasmic reticulum membrane</location>
        <topology evidence="8">Single-pass type I membrane protein</topology>
    </subcellularLocation>
    <subcellularLocation>
        <location evidence="1">Membrane</location>
        <topology evidence="1">Single-pass type I membrane protein</topology>
    </subcellularLocation>
</comment>
<accession>A0A284R7X8</accession>
<comment type="subunit">
    <text evidence="8">Component of the oligosaccharyltransferase (OST) complex.</text>
</comment>
<keyword evidence="6" id="KW-1133">Transmembrane helix</keyword>
<dbReference type="InterPro" id="IPR055459">
    <property type="entry name" value="OST48_MD"/>
</dbReference>
<dbReference type="AlphaFoldDB" id="A0A284R7X8"/>
<evidence type="ECO:0000256" key="4">
    <source>
        <dbReference type="ARBA" id="ARBA00022692"/>
    </source>
</evidence>
<dbReference type="OrthoDB" id="29105at2759"/>
<dbReference type="GO" id="GO:0018279">
    <property type="term" value="P:protein N-linked glycosylation via asparagine"/>
    <property type="evidence" value="ECO:0007669"/>
    <property type="project" value="UniProtKB-UniRule"/>
</dbReference>
<dbReference type="InterPro" id="IPR046520">
    <property type="entry name" value="DUF6697"/>
</dbReference>
<evidence type="ECO:0000259" key="11">
    <source>
        <dbReference type="Pfam" id="PF03345"/>
    </source>
</evidence>
<keyword evidence="5 8" id="KW-0256">Endoplasmic reticulum</keyword>
<evidence type="ECO:0000259" key="13">
    <source>
        <dbReference type="Pfam" id="PF23358"/>
    </source>
</evidence>
<dbReference type="Pfam" id="PF20411">
    <property type="entry name" value="DUF6697"/>
    <property type="match status" value="1"/>
</dbReference>
<dbReference type="Pfam" id="PF03345">
    <property type="entry name" value="OST48_N"/>
    <property type="match status" value="1"/>
</dbReference>
<feature type="domain" description="OST48 N-terminal" evidence="11">
    <location>
        <begin position="28"/>
        <end position="271"/>
    </location>
</feature>
<evidence type="ECO:0000256" key="10">
    <source>
        <dbReference type="SAM" id="MobiDB-lite"/>
    </source>
</evidence>
<feature type="signal peptide" evidence="8">
    <location>
        <begin position="1"/>
        <end position="20"/>
    </location>
</feature>
<gene>
    <name evidence="14" type="ORF">ARMOST_08149</name>
</gene>
<dbReference type="Proteomes" id="UP000219338">
    <property type="component" value="Unassembled WGS sequence"/>
</dbReference>
<dbReference type="UniPathway" id="UPA00378"/>
<organism evidence="14 15">
    <name type="scientific">Armillaria ostoyae</name>
    <name type="common">Armillaria root rot fungus</name>
    <dbReference type="NCBI Taxonomy" id="47428"/>
    <lineage>
        <taxon>Eukaryota</taxon>
        <taxon>Fungi</taxon>
        <taxon>Dikarya</taxon>
        <taxon>Basidiomycota</taxon>
        <taxon>Agaricomycotina</taxon>
        <taxon>Agaricomycetes</taxon>
        <taxon>Agaricomycetidae</taxon>
        <taxon>Agaricales</taxon>
        <taxon>Marasmiineae</taxon>
        <taxon>Physalacriaceae</taxon>
        <taxon>Armillaria</taxon>
    </lineage>
</organism>
<keyword evidence="9" id="KW-0175">Coiled coil</keyword>
<comment type="pathway">
    <text evidence="2 8">Protein modification; protein glycosylation.</text>
</comment>
<evidence type="ECO:0000313" key="15">
    <source>
        <dbReference type="Proteomes" id="UP000219338"/>
    </source>
</evidence>
<feature type="chain" id="PRO_5011825641" description="Dolichyl-diphosphooligosaccharide--protein glycosyltransferase subunit WBP1" evidence="8">
    <location>
        <begin position="21"/>
        <end position="890"/>
    </location>
</feature>
<dbReference type="PANTHER" id="PTHR10830">
    <property type="entry name" value="DOLICHYL-DIPHOSPHOOLIGOSACCHARIDE--PROTEIN GLYCOSYLTRANSFERASE 48 KDA SUBUNIT"/>
    <property type="match status" value="1"/>
</dbReference>